<protein>
    <submittedName>
        <fullName evidence="1">Uncharacterized protein</fullName>
    </submittedName>
</protein>
<comment type="caution">
    <text evidence="1">The sequence shown here is derived from an EMBL/GenBank/DDBJ whole genome shotgun (WGS) entry which is preliminary data.</text>
</comment>
<keyword evidence="2" id="KW-1185">Reference proteome</keyword>
<accession>A0AAD8FLQ1</accession>
<dbReference type="AlphaFoldDB" id="A0AAD8FLQ1"/>
<dbReference type="EMBL" id="JASAOG010000005">
    <property type="protein sequence ID" value="KAK0068568.1"/>
    <property type="molecule type" value="Genomic_DNA"/>
</dbReference>
<evidence type="ECO:0000313" key="1">
    <source>
        <dbReference type="EMBL" id="KAK0068568.1"/>
    </source>
</evidence>
<reference evidence="1" key="1">
    <citation type="journal article" date="2023" name="PLoS Negl. Trop. Dis.">
        <title>A genome sequence for Biomphalaria pfeifferi, the major vector snail for the human-infecting parasite Schistosoma mansoni.</title>
        <authorList>
            <person name="Bu L."/>
            <person name="Lu L."/>
            <person name="Laidemitt M.R."/>
            <person name="Zhang S.M."/>
            <person name="Mutuku M."/>
            <person name="Mkoji G."/>
            <person name="Steinauer M."/>
            <person name="Loker E.S."/>
        </authorList>
    </citation>
    <scope>NUCLEOTIDE SEQUENCE</scope>
    <source>
        <strain evidence="1">KasaAsao</strain>
    </source>
</reference>
<dbReference type="Proteomes" id="UP001233172">
    <property type="component" value="Unassembled WGS sequence"/>
</dbReference>
<evidence type="ECO:0000313" key="2">
    <source>
        <dbReference type="Proteomes" id="UP001233172"/>
    </source>
</evidence>
<organism evidence="1 2">
    <name type="scientific">Biomphalaria pfeifferi</name>
    <name type="common">Bloodfluke planorb</name>
    <name type="synonym">Freshwater snail</name>
    <dbReference type="NCBI Taxonomy" id="112525"/>
    <lineage>
        <taxon>Eukaryota</taxon>
        <taxon>Metazoa</taxon>
        <taxon>Spiralia</taxon>
        <taxon>Lophotrochozoa</taxon>
        <taxon>Mollusca</taxon>
        <taxon>Gastropoda</taxon>
        <taxon>Heterobranchia</taxon>
        <taxon>Euthyneura</taxon>
        <taxon>Panpulmonata</taxon>
        <taxon>Hygrophila</taxon>
        <taxon>Lymnaeoidea</taxon>
        <taxon>Planorbidae</taxon>
        <taxon>Biomphalaria</taxon>
    </lineage>
</organism>
<name>A0AAD8FLQ1_BIOPF</name>
<proteinExistence type="predicted"/>
<sequence length="80" mass="9472">MDHGIRPLWTMKSVHYGPWNLSTKWTMKYAYYGPWNPSTMDHGIRPLWTMKCAYYGPWNLSTIEHAICLLCIMTPVYFTP</sequence>
<gene>
    <name evidence="1" type="ORF">Bpfe_002503</name>
</gene>
<reference evidence="1" key="2">
    <citation type="submission" date="2023-04" db="EMBL/GenBank/DDBJ databases">
        <authorList>
            <person name="Bu L."/>
            <person name="Lu L."/>
            <person name="Laidemitt M.R."/>
            <person name="Zhang S.M."/>
            <person name="Mutuku M."/>
            <person name="Mkoji G."/>
            <person name="Steinauer M."/>
            <person name="Loker E.S."/>
        </authorList>
    </citation>
    <scope>NUCLEOTIDE SEQUENCE</scope>
    <source>
        <strain evidence="1">KasaAsao</strain>
        <tissue evidence="1">Whole Snail</tissue>
    </source>
</reference>